<keyword evidence="5" id="KW-1185">Reference proteome</keyword>
<evidence type="ECO:0000256" key="1">
    <source>
        <dbReference type="ARBA" id="ARBA00022468"/>
    </source>
</evidence>
<dbReference type="Gene3D" id="1.10.555.10">
    <property type="entry name" value="Rho GTPase activation protein"/>
    <property type="match status" value="1"/>
</dbReference>
<dbReference type="GO" id="GO:0007165">
    <property type="term" value="P:signal transduction"/>
    <property type="evidence" value="ECO:0007669"/>
    <property type="project" value="InterPro"/>
</dbReference>
<dbReference type="GO" id="GO:0005096">
    <property type="term" value="F:GTPase activator activity"/>
    <property type="evidence" value="ECO:0007669"/>
    <property type="project" value="UniProtKB-KW"/>
</dbReference>
<keyword evidence="1" id="KW-0343">GTPase activation</keyword>
<dbReference type="InterPro" id="IPR051025">
    <property type="entry name" value="RhoGAP"/>
</dbReference>
<feature type="region of interest" description="Disordered" evidence="2">
    <location>
        <begin position="1"/>
        <end position="33"/>
    </location>
</feature>
<dbReference type="Pfam" id="PF00620">
    <property type="entry name" value="RhoGAP"/>
    <property type="match status" value="1"/>
</dbReference>
<feature type="compositionally biased region" description="Basic residues" evidence="2">
    <location>
        <begin position="438"/>
        <end position="448"/>
    </location>
</feature>
<dbReference type="PROSITE" id="PS50238">
    <property type="entry name" value="RHOGAP"/>
    <property type="match status" value="1"/>
</dbReference>
<dbReference type="PANTHER" id="PTHR15228:SF25">
    <property type="entry name" value="F-BAR DOMAIN-CONTAINING PROTEIN"/>
    <property type="match status" value="1"/>
</dbReference>
<evidence type="ECO:0000259" key="3">
    <source>
        <dbReference type="PROSITE" id="PS50238"/>
    </source>
</evidence>
<feature type="region of interest" description="Disordered" evidence="2">
    <location>
        <begin position="302"/>
        <end position="630"/>
    </location>
</feature>
<dbReference type="SMART" id="SM00324">
    <property type="entry name" value="RhoGAP"/>
    <property type="match status" value="1"/>
</dbReference>
<dbReference type="SUPFAM" id="SSF48350">
    <property type="entry name" value="GTPase activation domain, GAP"/>
    <property type="match status" value="1"/>
</dbReference>
<dbReference type="EMBL" id="ML977568">
    <property type="protein sequence ID" value="KAF2004240.1"/>
    <property type="molecule type" value="Genomic_DNA"/>
</dbReference>
<feature type="compositionally biased region" description="Low complexity" evidence="2">
    <location>
        <begin position="353"/>
        <end position="364"/>
    </location>
</feature>
<reference evidence="4" key="1">
    <citation type="journal article" date="2020" name="Stud. Mycol.">
        <title>101 Dothideomycetes genomes: a test case for predicting lifestyles and emergence of pathogens.</title>
        <authorList>
            <person name="Haridas S."/>
            <person name="Albert R."/>
            <person name="Binder M."/>
            <person name="Bloem J."/>
            <person name="Labutti K."/>
            <person name="Salamov A."/>
            <person name="Andreopoulos B."/>
            <person name="Baker S."/>
            <person name="Barry K."/>
            <person name="Bills G."/>
            <person name="Bluhm B."/>
            <person name="Cannon C."/>
            <person name="Castanera R."/>
            <person name="Culley D."/>
            <person name="Daum C."/>
            <person name="Ezra D."/>
            <person name="Gonzalez J."/>
            <person name="Henrissat B."/>
            <person name="Kuo A."/>
            <person name="Liang C."/>
            <person name="Lipzen A."/>
            <person name="Lutzoni F."/>
            <person name="Magnuson J."/>
            <person name="Mondo S."/>
            <person name="Nolan M."/>
            <person name="Ohm R."/>
            <person name="Pangilinan J."/>
            <person name="Park H.-J."/>
            <person name="Ramirez L."/>
            <person name="Alfaro M."/>
            <person name="Sun H."/>
            <person name="Tritt A."/>
            <person name="Yoshinaga Y."/>
            <person name="Zwiers L.-H."/>
            <person name="Turgeon B."/>
            <person name="Goodwin S."/>
            <person name="Spatafora J."/>
            <person name="Crous P."/>
            <person name="Grigoriev I."/>
        </authorList>
    </citation>
    <scope>NUCLEOTIDE SEQUENCE</scope>
    <source>
        <strain evidence="4">CBS 123094</strain>
    </source>
</reference>
<evidence type="ECO:0000313" key="5">
    <source>
        <dbReference type="Proteomes" id="UP000799779"/>
    </source>
</evidence>
<feature type="compositionally biased region" description="Polar residues" evidence="2">
    <location>
        <begin position="578"/>
        <end position="600"/>
    </location>
</feature>
<dbReference type="InterPro" id="IPR008936">
    <property type="entry name" value="Rho_GTPase_activation_prot"/>
</dbReference>
<protein>
    <submittedName>
        <fullName evidence="4">RhoGAP-domain-containing protein</fullName>
    </submittedName>
</protein>
<evidence type="ECO:0000256" key="2">
    <source>
        <dbReference type="SAM" id="MobiDB-lite"/>
    </source>
</evidence>
<feature type="compositionally biased region" description="Basic and acidic residues" evidence="2">
    <location>
        <begin position="609"/>
        <end position="630"/>
    </location>
</feature>
<organism evidence="4 5">
    <name type="scientific">Amniculicola lignicola CBS 123094</name>
    <dbReference type="NCBI Taxonomy" id="1392246"/>
    <lineage>
        <taxon>Eukaryota</taxon>
        <taxon>Fungi</taxon>
        <taxon>Dikarya</taxon>
        <taxon>Ascomycota</taxon>
        <taxon>Pezizomycotina</taxon>
        <taxon>Dothideomycetes</taxon>
        <taxon>Pleosporomycetidae</taxon>
        <taxon>Pleosporales</taxon>
        <taxon>Amniculicolaceae</taxon>
        <taxon>Amniculicola</taxon>
    </lineage>
</organism>
<dbReference type="AlphaFoldDB" id="A0A6A5WQU6"/>
<gene>
    <name evidence="4" type="ORF">P154DRAFT_408638</name>
</gene>
<feature type="compositionally biased region" description="Polar residues" evidence="2">
    <location>
        <begin position="560"/>
        <end position="569"/>
    </location>
</feature>
<feature type="domain" description="Rho-GAP" evidence="3">
    <location>
        <begin position="81"/>
        <end position="290"/>
    </location>
</feature>
<dbReference type="PANTHER" id="PTHR15228">
    <property type="entry name" value="SPERMATHECAL PHYSIOLOGY VARIANT"/>
    <property type="match status" value="1"/>
</dbReference>
<accession>A0A6A5WQU6</accession>
<dbReference type="OrthoDB" id="3196451at2759"/>
<dbReference type="InterPro" id="IPR000198">
    <property type="entry name" value="RhoGAP_dom"/>
</dbReference>
<feature type="compositionally biased region" description="Basic and acidic residues" evidence="2">
    <location>
        <begin position="318"/>
        <end position="336"/>
    </location>
</feature>
<feature type="compositionally biased region" description="Polar residues" evidence="2">
    <location>
        <begin position="409"/>
        <end position="429"/>
    </location>
</feature>
<name>A0A6A5WQU6_9PLEO</name>
<evidence type="ECO:0000313" key="4">
    <source>
        <dbReference type="EMBL" id="KAF2004240.1"/>
    </source>
</evidence>
<dbReference type="Proteomes" id="UP000799779">
    <property type="component" value="Unassembled WGS sequence"/>
</dbReference>
<feature type="compositionally biased region" description="Polar residues" evidence="2">
    <location>
        <begin position="449"/>
        <end position="466"/>
    </location>
</feature>
<dbReference type="GO" id="GO:0060237">
    <property type="term" value="P:regulation of fungal-type cell wall organization"/>
    <property type="evidence" value="ECO:0007669"/>
    <property type="project" value="TreeGrafter"/>
</dbReference>
<feature type="non-terminal residue" evidence="4">
    <location>
        <position position="630"/>
    </location>
</feature>
<proteinExistence type="predicted"/>
<dbReference type="CDD" id="cd04396">
    <property type="entry name" value="RhoGAP_fSAC7_BAG7"/>
    <property type="match status" value="1"/>
</dbReference>
<feature type="compositionally biased region" description="Polar residues" evidence="2">
    <location>
        <begin position="500"/>
        <end position="531"/>
    </location>
</feature>
<dbReference type="GO" id="GO:0005938">
    <property type="term" value="C:cell cortex"/>
    <property type="evidence" value="ECO:0007669"/>
    <property type="project" value="TreeGrafter"/>
</dbReference>
<sequence>MPNGTPHAPLSAQRARNGEPQPAPPPTVAEPATTKANLTSWWKTFKRGNPKKEEEKAVEPDVRGIFAVPLITSIPYANVAISLFNETGESYIYGYVPIVVAKCGVFLKEKATDVEGIFRLAGSEKRIKELKVAFDTPPRYGKGLDWTGYTVHDAANILRRYFNQLPEPIIPLQHYDPFRQPLRNHQAEAVGQIEGQAPSIGGFDPNAAVRVYQHRIKELPSLNRQLLLYILDLLAVFAAKSDINKMTTSNLAAIFQPGILSHPQHDMSPQDYRLSQDVLIFLIDNQDHFLIGMEGTAIDEGTEAPVAVKSTPPVATGEVKREEKLDVVKSGEEKPAPVEQIQVPTTPAPVSVASPASTDDSTPTPTGPVASNSMSHVLAPPPQQYGSRSPHLTPTRDRSEFIEGPIDNGPTTEMSPAVRTFTQILSKVSPTGEEKDGRKPKKLQKKSRMPSSTNPSAHSSTHSLGGTNPGYEPPSSPPFHATVPHYPPPATSKELPHAFTQDTVSSRHSGTTLKPSMSPSASFRSHSTATEYSEAEPTEEPPKEEKRSFWKSHKRGESRATPTTSQTDLGSVPGAEKSMSSFGSSAGQGRQSLQYDSNHGSEVFAHASAETKEHDKKKPFGNWFREKRQE</sequence>